<dbReference type="Pfam" id="PF11903">
    <property type="entry name" value="ParD_like"/>
    <property type="match status" value="1"/>
</dbReference>
<dbReference type="RefSeq" id="WP_089423281.1">
    <property type="nucleotide sequence ID" value="NZ_CP022419.1"/>
</dbReference>
<dbReference type="Proteomes" id="UP000199754">
    <property type="component" value="Plasmid pSMR1-4"/>
</dbReference>
<gene>
    <name evidence="1" type="ORF">SULPSESMR1_04082</name>
</gene>
<dbReference type="EMBL" id="CP022419">
    <property type="protein sequence ID" value="ASM75274.1"/>
    <property type="molecule type" value="Genomic_DNA"/>
</dbReference>
<keyword evidence="1" id="KW-0614">Plasmid</keyword>
<geneLocation type="plasmid" evidence="1 2">
    <name>pSMR1-4</name>
</geneLocation>
<protein>
    <submittedName>
        <fullName evidence="1">ParD-like antitoxin of type II bacterial toxin-antitoxin system</fullName>
    </submittedName>
</protein>
<dbReference type="InterPro" id="IPR021831">
    <property type="entry name" value="ParD-like"/>
</dbReference>
<dbReference type="AlphaFoldDB" id="A0A221K8D9"/>
<dbReference type="KEGG" id="spse:SULPSESMR1_04082"/>
<keyword evidence="2" id="KW-1185">Reference proteome</keyword>
<proteinExistence type="predicted"/>
<organism evidence="1 2">
    <name type="scientific">Pseudosulfitobacter pseudonitzschiae</name>
    <dbReference type="NCBI Taxonomy" id="1402135"/>
    <lineage>
        <taxon>Bacteria</taxon>
        <taxon>Pseudomonadati</taxon>
        <taxon>Pseudomonadota</taxon>
        <taxon>Alphaproteobacteria</taxon>
        <taxon>Rhodobacterales</taxon>
        <taxon>Roseobacteraceae</taxon>
        <taxon>Pseudosulfitobacter</taxon>
    </lineage>
</organism>
<name>A0A221K8D9_9RHOB</name>
<reference evidence="1 2" key="1">
    <citation type="submission" date="2017-07" db="EMBL/GenBank/DDBJ databases">
        <title>Genome Sequence of Sulfitobacter pseudonitzschiae Strain SMR1 Isolated from a culture of the Diatom Skeletonema marinoi.</title>
        <authorList>
            <person name="Topel M."/>
            <person name="Pinder M.I.M."/>
            <person name="Johansson O.N."/>
            <person name="Kourtchenko O."/>
            <person name="Godhe A."/>
            <person name="Clarke A.K."/>
        </authorList>
    </citation>
    <scope>NUCLEOTIDE SEQUENCE [LARGE SCALE GENOMIC DNA]</scope>
    <source>
        <strain evidence="1 2">SMR1</strain>
        <plasmid evidence="1 2">pSMR1-4</plasmid>
    </source>
</reference>
<accession>A0A221K8D9</accession>
<sequence length="116" mass="12758">MAQSIKLSDDVMSVVRRESGLQSRSVAGQITHWINIGRAIEQSSAFDYQHINAALAGELSPDELSAEEQEVWFAQFGEDMTAPSDQEEAFFAQRRQLGRGVGLNDKGELVYPEAAA</sequence>
<dbReference type="OrthoDB" id="5422561at2"/>
<evidence type="ECO:0000313" key="1">
    <source>
        <dbReference type="EMBL" id="ASM75274.1"/>
    </source>
</evidence>
<evidence type="ECO:0000313" key="2">
    <source>
        <dbReference type="Proteomes" id="UP000199754"/>
    </source>
</evidence>